<evidence type="ECO:0000313" key="9">
    <source>
        <dbReference type="EMBL" id="QAU46267.1"/>
    </source>
</evidence>
<reference evidence="9 10" key="1">
    <citation type="submission" date="2018-06" db="EMBL/GenBank/DDBJ databases">
        <title>Comparative genomics of rhizobia nodulating Arachis hypogaea in China.</title>
        <authorList>
            <person name="Li Y."/>
        </authorList>
    </citation>
    <scope>NUCLEOTIDE SEQUENCE [LARGE SCALE GENOMIC DNA]</scope>
    <source>
        <strain evidence="9 10">CCBAU 51670</strain>
    </source>
</reference>
<proteinExistence type="predicted"/>
<dbReference type="PANTHER" id="PTHR39560">
    <property type="entry name" value="PROTEIN ADENYLYLTRANSFERASE FIC-RELATED"/>
    <property type="match status" value="1"/>
</dbReference>
<dbReference type="RefSeq" id="WP_128951042.1">
    <property type="nucleotide sequence ID" value="NZ_CP030053.1"/>
</dbReference>
<dbReference type="InterPro" id="IPR003812">
    <property type="entry name" value="Fido"/>
</dbReference>
<feature type="domain" description="Fido" evidence="8">
    <location>
        <begin position="50"/>
        <end position="187"/>
    </location>
</feature>
<dbReference type="SUPFAM" id="SSF140931">
    <property type="entry name" value="Fic-like"/>
    <property type="match status" value="1"/>
</dbReference>
<evidence type="ECO:0000259" key="8">
    <source>
        <dbReference type="PROSITE" id="PS51459"/>
    </source>
</evidence>
<evidence type="ECO:0000313" key="10">
    <source>
        <dbReference type="Proteomes" id="UP000288972"/>
    </source>
</evidence>
<evidence type="ECO:0000256" key="7">
    <source>
        <dbReference type="ARBA" id="ARBA00048696"/>
    </source>
</evidence>
<evidence type="ECO:0000256" key="6">
    <source>
        <dbReference type="ARBA" id="ARBA00047939"/>
    </source>
</evidence>
<evidence type="ECO:0000256" key="5">
    <source>
        <dbReference type="ARBA" id="ARBA00034531"/>
    </source>
</evidence>
<dbReference type="EMBL" id="CP030053">
    <property type="protein sequence ID" value="QAU46267.1"/>
    <property type="molecule type" value="Genomic_DNA"/>
</dbReference>
<sequence>MYDAVEDPYCYPGTTVLKNKLGLEARKDLDAFEAEIVAQRAEEALPIGKLTYAHYRAIHRHLFQDVYDWAGNIRTVRISKGGSMFCYPESIDREMSTLFGSLARQKQFKGLTVEVFAMRAAHFLAELNAIHPFREGNGRTQLTFLTLLAETAGHPLAIERLDPDEVMKAMIESFGGEEKRLADVILDLTH</sequence>
<keyword evidence="4" id="KW-0067">ATP-binding</keyword>
<protein>
    <recommendedName>
        <fullName evidence="5">protein adenylyltransferase</fullName>
        <ecNumber evidence="5">2.7.7.108</ecNumber>
    </recommendedName>
</protein>
<dbReference type="Pfam" id="PF02661">
    <property type="entry name" value="Fic"/>
    <property type="match status" value="1"/>
</dbReference>
<evidence type="ECO:0000256" key="3">
    <source>
        <dbReference type="ARBA" id="ARBA00022741"/>
    </source>
</evidence>
<dbReference type="InterPro" id="IPR036597">
    <property type="entry name" value="Fido-like_dom_sf"/>
</dbReference>
<dbReference type="PANTHER" id="PTHR39560:SF1">
    <property type="entry name" value="PROTEIN ADENYLYLTRANSFERASE FIC-RELATED"/>
    <property type="match status" value="1"/>
</dbReference>
<keyword evidence="3" id="KW-0547">Nucleotide-binding</keyword>
<dbReference type="Proteomes" id="UP000288972">
    <property type="component" value="Chromosome"/>
</dbReference>
<dbReference type="PROSITE" id="PS51459">
    <property type="entry name" value="FIDO"/>
    <property type="match status" value="1"/>
</dbReference>
<dbReference type="AlphaFoldDB" id="A0AAE5WZT1"/>
<dbReference type="GO" id="GO:0051302">
    <property type="term" value="P:regulation of cell division"/>
    <property type="evidence" value="ECO:0007669"/>
    <property type="project" value="TreeGrafter"/>
</dbReference>
<dbReference type="KEGG" id="bgz:XH91_13455"/>
<evidence type="ECO:0000256" key="4">
    <source>
        <dbReference type="ARBA" id="ARBA00022840"/>
    </source>
</evidence>
<dbReference type="Gene3D" id="1.10.3290.10">
    <property type="entry name" value="Fido-like domain"/>
    <property type="match status" value="1"/>
</dbReference>
<organism evidence="9 10">
    <name type="scientific">Bradyrhizobium guangzhouense</name>
    <dbReference type="NCBI Taxonomy" id="1325095"/>
    <lineage>
        <taxon>Bacteria</taxon>
        <taxon>Pseudomonadati</taxon>
        <taxon>Pseudomonadota</taxon>
        <taxon>Alphaproteobacteria</taxon>
        <taxon>Hyphomicrobiales</taxon>
        <taxon>Nitrobacteraceae</taxon>
        <taxon>Bradyrhizobium</taxon>
    </lineage>
</organism>
<dbReference type="EC" id="2.7.7.108" evidence="5"/>
<accession>A0AAE5WZT1</accession>
<evidence type="ECO:0000256" key="1">
    <source>
        <dbReference type="ARBA" id="ARBA00022679"/>
    </source>
</evidence>
<keyword evidence="2" id="KW-0548">Nucleotidyltransferase</keyword>
<dbReference type="GO" id="GO:0005524">
    <property type="term" value="F:ATP binding"/>
    <property type="evidence" value="ECO:0007669"/>
    <property type="project" value="UniProtKB-KW"/>
</dbReference>
<keyword evidence="1 9" id="KW-0808">Transferase</keyword>
<gene>
    <name evidence="9" type="ORF">XH91_13455</name>
</gene>
<evidence type="ECO:0000256" key="2">
    <source>
        <dbReference type="ARBA" id="ARBA00022695"/>
    </source>
</evidence>
<comment type="catalytic activity">
    <reaction evidence="6">
        <text>L-threonyl-[protein] + ATP = 3-O-(5'-adenylyl)-L-threonyl-[protein] + diphosphate</text>
        <dbReference type="Rhea" id="RHEA:54292"/>
        <dbReference type="Rhea" id="RHEA-COMP:11060"/>
        <dbReference type="Rhea" id="RHEA-COMP:13847"/>
        <dbReference type="ChEBI" id="CHEBI:30013"/>
        <dbReference type="ChEBI" id="CHEBI:30616"/>
        <dbReference type="ChEBI" id="CHEBI:33019"/>
        <dbReference type="ChEBI" id="CHEBI:138113"/>
        <dbReference type="EC" id="2.7.7.108"/>
    </reaction>
</comment>
<comment type="catalytic activity">
    <reaction evidence="7">
        <text>L-tyrosyl-[protein] + ATP = O-(5'-adenylyl)-L-tyrosyl-[protein] + diphosphate</text>
        <dbReference type="Rhea" id="RHEA:54288"/>
        <dbReference type="Rhea" id="RHEA-COMP:10136"/>
        <dbReference type="Rhea" id="RHEA-COMP:13846"/>
        <dbReference type="ChEBI" id="CHEBI:30616"/>
        <dbReference type="ChEBI" id="CHEBI:33019"/>
        <dbReference type="ChEBI" id="CHEBI:46858"/>
        <dbReference type="ChEBI" id="CHEBI:83624"/>
        <dbReference type="EC" id="2.7.7.108"/>
    </reaction>
</comment>
<dbReference type="GO" id="GO:0070733">
    <property type="term" value="F:AMPylase activity"/>
    <property type="evidence" value="ECO:0007669"/>
    <property type="project" value="UniProtKB-EC"/>
</dbReference>
<name>A0AAE5WZT1_9BRAD</name>